<dbReference type="AlphaFoldDB" id="X6NS63"/>
<proteinExistence type="predicted"/>
<organism evidence="2 3">
    <name type="scientific">Reticulomyxa filosa</name>
    <dbReference type="NCBI Taxonomy" id="46433"/>
    <lineage>
        <taxon>Eukaryota</taxon>
        <taxon>Sar</taxon>
        <taxon>Rhizaria</taxon>
        <taxon>Retaria</taxon>
        <taxon>Foraminifera</taxon>
        <taxon>Monothalamids</taxon>
        <taxon>Reticulomyxidae</taxon>
        <taxon>Reticulomyxa</taxon>
    </lineage>
</organism>
<name>X6NS63_RETFI</name>
<gene>
    <name evidence="2" type="ORF">RFI_08566</name>
</gene>
<accession>X6NS63</accession>
<feature type="region of interest" description="Disordered" evidence="1">
    <location>
        <begin position="154"/>
        <end position="184"/>
    </location>
</feature>
<dbReference type="Proteomes" id="UP000023152">
    <property type="component" value="Unassembled WGS sequence"/>
</dbReference>
<evidence type="ECO:0000256" key="1">
    <source>
        <dbReference type="SAM" id="MobiDB-lite"/>
    </source>
</evidence>
<evidence type="ECO:0000313" key="3">
    <source>
        <dbReference type="Proteomes" id="UP000023152"/>
    </source>
</evidence>
<dbReference type="EMBL" id="ASPP01006598">
    <property type="protein sequence ID" value="ETO28564.1"/>
    <property type="molecule type" value="Genomic_DNA"/>
</dbReference>
<feature type="non-terminal residue" evidence="2">
    <location>
        <position position="1"/>
    </location>
</feature>
<sequence>LHLLAKQNVQEWSKLMMNEWKEKQELQELDKEQVRLVFLVMLLFPSVQQQLVEDPNFILATDFQQKIDQLQINSSISFQPLRDRSSLPASNQKPAPEVEIPQPIQPFDNTDHQRKDTISMLLKELPPPIVEHKVAPDPLREESLVIVLSGQVLQTPNEIADNDREKEGDLGDQEDSESGVRASD</sequence>
<comment type="caution">
    <text evidence="2">The sequence shown here is derived from an EMBL/GenBank/DDBJ whole genome shotgun (WGS) entry which is preliminary data.</text>
</comment>
<keyword evidence="3" id="KW-1185">Reference proteome</keyword>
<protein>
    <submittedName>
        <fullName evidence="2">Uncharacterized protein</fullName>
    </submittedName>
</protein>
<reference evidence="2 3" key="1">
    <citation type="journal article" date="2013" name="Curr. Biol.">
        <title>The Genome of the Foraminiferan Reticulomyxa filosa.</title>
        <authorList>
            <person name="Glockner G."/>
            <person name="Hulsmann N."/>
            <person name="Schleicher M."/>
            <person name="Noegel A.A."/>
            <person name="Eichinger L."/>
            <person name="Gallinger C."/>
            <person name="Pawlowski J."/>
            <person name="Sierra R."/>
            <person name="Euteneuer U."/>
            <person name="Pillet L."/>
            <person name="Moustafa A."/>
            <person name="Platzer M."/>
            <person name="Groth M."/>
            <person name="Szafranski K."/>
            <person name="Schliwa M."/>
        </authorList>
    </citation>
    <scope>NUCLEOTIDE SEQUENCE [LARGE SCALE GENOMIC DNA]</scope>
</reference>
<evidence type="ECO:0000313" key="2">
    <source>
        <dbReference type="EMBL" id="ETO28564.1"/>
    </source>
</evidence>
<feature type="region of interest" description="Disordered" evidence="1">
    <location>
        <begin position="81"/>
        <end position="111"/>
    </location>
</feature>